<dbReference type="AlphaFoldDB" id="A0A381WAL6"/>
<evidence type="ECO:0008006" key="2">
    <source>
        <dbReference type="Google" id="ProtNLM"/>
    </source>
</evidence>
<reference evidence="1" key="1">
    <citation type="submission" date="2018-05" db="EMBL/GenBank/DDBJ databases">
        <authorList>
            <person name="Lanie J.A."/>
            <person name="Ng W.-L."/>
            <person name="Kazmierczak K.M."/>
            <person name="Andrzejewski T.M."/>
            <person name="Davidsen T.M."/>
            <person name="Wayne K.J."/>
            <person name="Tettelin H."/>
            <person name="Glass J.I."/>
            <person name="Rusch D."/>
            <person name="Podicherti R."/>
            <person name="Tsui H.-C.T."/>
            <person name="Winkler M.E."/>
        </authorList>
    </citation>
    <scope>NUCLEOTIDE SEQUENCE</scope>
</reference>
<evidence type="ECO:0000313" key="1">
    <source>
        <dbReference type="EMBL" id="SVA48963.1"/>
    </source>
</evidence>
<gene>
    <name evidence="1" type="ORF">METZ01_LOCUS101817</name>
</gene>
<accession>A0A381WAL6</accession>
<protein>
    <recommendedName>
        <fullName evidence="2">Lipoprotein</fullName>
    </recommendedName>
</protein>
<sequence length="249" mass="28646">MSKTASILLLILGIFITGCASHPVVHPGQLRKNERVYGYALSAENIIPILWFRRGLDADTEIGYRVGLPISGSGVDLSRVLMRRENKWDVVNLAWSLTPNNNYDITYYRFKEKERSSGIFKKKKKKKSSRVSWNGGRFMVIPDGVIKDEIPSLRFGFLRGGKLSDRFGYEIGYYHDFNAMPLSEVFNPDWNKTGENSRLDSEWEGRYDEYDPMYPGNKKGGTPSEYSRMTGLSIQLFYYLGRFDKKDSK</sequence>
<proteinExistence type="predicted"/>
<name>A0A381WAL6_9ZZZZ</name>
<dbReference type="PROSITE" id="PS51257">
    <property type="entry name" value="PROKAR_LIPOPROTEIN"/>
    <property type="match status" value="1"/>
</dbReference>
<organism evidence="1">
    <name type="scientific">marine metagenome</name>
    <dbReference type="NCBI Taxonomy" id="408172"/>
    <lineage>
        <taxon>unclassified sequences</taxon>
        <taxon>metagenomes</taxon>
        <taxon>ecological metagenomes</taxon>
    </lineage>
</organism>
<dbReference type="EMBL" id="UINC01011059">
    <property type="protein sequence ID" value="SVA48963.1"/>
    <property type="molecule type" value="Genomic_DNA"/>
</dbReference>